<protein>
    <recommendedName>
        <fullName evidence="3">tetrahydrofolate synthase</fullName>
        <ecNumber evidence="3">6.3.2.17</ecNumber>
    </recommendedName>
    <alternativeName>
        <fullName evidence="9">Tetrahydrofolylpolyglutamate synthase</fullName>
    </alternativeName>
</protein>
<evidence type="ECO:0000256" key="2">
    <source>
        <dbReference type="ARBA" id="ARBA00008276"/>
    </source>
</evidence>
<sequence length="522" mass="56113">MSRSPEHDFDPSLDRMKMVLDFMGHPEKSFRVVHITGTNGKGSTAKMAESICRAYGLRTGLYTSPHVQSITERIAIDGQRVSDEQFADLYVQVKDFIDMVDAASLADSGPRMSFFEVLTTMAIWAFADAPVDVAIMEVGMGGRWDATNVVTADAAVIGPVDLDHTQWLGSTVEDIAREKVGIIKPGSLVVVGPQTHESVLSIIDDQASEIGARAVLHDGQEIQVLSRVPAVGGQMATLQTSQGTYQDLPISLFGSHQAHNALAALSAAEAVIPVSGQLNNDIVSQALQTVKVPGRLEIIRSSPTIILDGGHNVQAVSAVREALEENFDFKQIVGVVSMMKDKDVEAVLGIMEPVLDKIIVTENSWTQRVMSVDQLEKIAQDVFGPDRVIRQDSLPDAIQTAVNLVDVDDDLGVGYGHGIVIFGSFVTVGDARTLLEEKPNQELAKTVEQRARDLTANQEDRSQTAVSVGLTASAGSQEPGQGDNIRQGADSDDTSGDDDDTLSAVSRYLQEVLHDGLTDGDK</sequence>
<dbReference type="GO" id="GO:0005524">
    <property type="term" value="F:ATP binding"/>
    <property type="evidence" value="ECO:0007669"/>
    <property type="project" value="UniProtKB-KW"/>
</dbReference>
<evidence type="ECO:0000256" key="7">
    <source>
        <dbReference type="ARBA" id="ARBA00022840"/>
    </source>
</evidence>
<comment type="cofactor">
    <cofactor evidence="1">
        <name>Mg(2+)</name>
        <dbReference type="ChEBI" id="CHEBI:18420"/>
    </cofactor>
</comment>
<feature type="domain" description="Mur ligase C-terminal" evidence="12">
    <location>
        <begin position="294"/>
        <end position="409"/>
    </location>
</feature>
<feature type="domain" description="Mur ligase central" evidence="13">
    <location>
        <begin position="126"/>
        <end position="268"/>
    </location>
</feature>
<keyword evidence="6" id="KW-0547">Nucleotide-binding</keyword>
<dbReference type="GO" id="GO:0005737">
    <property type="term" value="C:cytoplasm"/>
    <property type="evidence" value="ECO:0007669"/>
    <property type="project" value="TreeGrafter"/>
</dbReference>
<accession>W5IJY2</accession>
<dbReference type="EMBL" id="ADCX01000004">
    <property type="protein sequence ID" value="EFG27323.1"/>
    <property type="molecule type" value="Genomic_DNA"/>
</dbReference>
<evidence type="ECO:0000259" key="12">
    <source>
        <dbReference type="Pfam" id="PF02875"/>
    </source>
</evidence>
<dbReference type="InterPro" id="IPR036565">
    <property type="entry name" value="Mur-like_cat_sf"/>
</dbReference>
<evidence type="ECO:0000313" key="14">
    <source>
        <dbReference type="EMBL" id="EFG27323.1"/>
    </source>
</evidence>
<dbReference type="PANTHER" id="PTHR11136:SF0">
    <property type="entry name" value="DIHYDROFOLATE SYNTHETASE-RELATED"/>
    <property type="match status" value="1"/>
</dbReference>
<dbReference type="GO" id="GO:0008841">
    <property type="term" value="F:dihydrofolate synthase activity"/>
    <property type="evidence" value="ECO:0007669"/>
    <property type="project" value="TreeGrafter"/>
</dbReference>
<name>W5IJY2_SCAIO</name>
<evidence type="ECO:0000256" key="5">
    <source>
        <dbReference type="ARBA" id="ARBA00022723"/>
    </source>
</evidence>
<evidence type="ECO:0000256" key="11">
    <source>
        <dbReference type="SAM" id="MobiDB-lite"/>
    </source>
</evidence>
<dbReference type="InterPro" id="IPR001645">
    <property type="entry name" value="Folylpolyglutamate_synth"/>
</dbReference>
<keyword evidence="5" id="KW-0479">Metal-binding</keyword>
<dbReference type="PANTHER" id="PTHR11136">
    <property type="entry name" value="FOLYLPOLYGLUTAMATE SYNTHASE-RELATED"/>
    <property type="match status" value="1"/>
</dbReference>
<dbReference type="HOGENOM" id="CLU_015869_1_2_11"/>
<dbReference type="PROSITE" id="PS01012">
    <property type="entry name" value="FOLYLPOLYGLU_SYNT_2"/>
    <property type="match status" value="1"/>
</dbReference>
<evidence type="ECO:0000256" key="4">
    <source>
        <dbReference type="ARBA" id="ARBA00022598"/>
    </source>
</evidence>
<dbReference type="SUPFAM" id="SSF53244">
    <property type="entry name" value="MurD-like peptide ligases, peptide-binding domain"/>
    <property type="match status" value="1"/>
</dbReference>
<dbReference type="Gene3D" id="3.90.190.20">
    <property type="entry name" value="Mur ligase, C-terminal domain"/>
    <property type="match status" value="1"/>
</dbReference>
<dbReference type="InterPro" id="IPR004101">
    <property type="entry name" value="Mur_ligase_C"/>
</dbReference>
<keyword evidence="4" id="KW-0436">Ligase</keyword>
<evidence type="ECO:0000259" key="13">
    <source>
        <dbReference type="Pfam" id="PF08245"/>
    </source>
</evidence>
<evidence type="ECO:0000256" key="10">
    <source>
        <dbReference type="ARBA" id="ARBA00047493"/>
    </source>
</evidence>
<evidence type="ECO:0000256" key="8">
    <source>
        <dbReference type="ARBA" id="ARBA00022842"/>
    </source>
</evidence>
<dbReference type="Pfam" id="PF02875">
    <property type="entry name" value="Mur_ligase_C"/>
    <property type="match status" value="1"/>
</dbReference>
<evidence type="ECO:0000256" key="6">
    <source>
        <dbReference type="ARBA" id="ARBA00022741"/>
    </source>
</evidence>
<dbReference type="InterPro" id="IPR036615">
    <property type="entry name" value="Mur_ligase_C_dom_sf"/>
</dbReference>
<dbReference type="GO" id="GO:0046872">
    <property type="term" value="F:metal ion binding"/>
    <property type="evidence" value="ECO:0007669"/>
    <property type="project" value="UniProtKB-KW"/>
</dbReference>
<dbReference type="InterPro" id="IPR018109">
    <property type="entry name" value="Folylpolyglutamate_synth_CS"/>
</dbReference>
<dbReference type="Gene3D" id="3.40.1190.10">
    <property type="entry name" value="Mur-like, catalytic domain"/>
    <property type="match status" value="1"/>
</dbReference>
<dbReference type="NCBIfam" id="TIGR01499">
    <property type="entry name" value="folC"/>
    <property type="match status" value="1"/>
</dbReference>
<comment type="similarity">
    <text evidence="2">Belongs to the folylpolyglutamate synthase family.</text>
</comment>
<evidence type="ECO:0000256" key="9">
    <source>
        <dbReference type="ARBA" id="ARBA00030592"/>
    </source>
</evidence>
<feature type="region of interest" description="Disordered" evidence="11">
    <location>
        <begin position="454"/>
        <end position="504"/>
    </location>
</feature>
<evidence type="ECO:0000313" key="15">
    <source>
        <dbReference type="Proteomes" id="UP000005777"/>
    </source>
</evidence>
<evidence type="ECO:0000256" key="1">
    <source>
        <dbReference type="ARBA" id="ARBA00001946"/>
    </source>
</evidence>
<feature type="compositionally biased region" description="Acidic residues" evidence="11">
    <location>
        <begin position="490"/>
        <end position="501"/>
    </location>
</feature>
<gene>
    <name evidence="14" type="ORF">HMPREF9020_00965</name>
</gene>
<comment type="caution">
    <text evidence="14">The sequence shown here is derived from an EMBL/GenBank/DDBJ whole genome shotgun (WGS) entry which is preliminary data.</text>
</comment>
<organism evidence="14 15">
    <name type="scientific">Scardovia inopinata F0304</name>
    <dbReference type="NCBI Taxonomy" id="641146"/>
    <lineage>
        <taxon>Bacteria</taxon>
        <taxon>Bacillati</taxon>
        <taxon>Actinomycetota</taxon>
        <taxon>Actinomycetes</taxon>
        <taxon>Bifidobacteriales</taxon>
        <taxon>Bifidobacteriaceae</taxon>
        <taxon>Scardovia</taxon>
    </lineage>
</organism>
<comment type="catalytic activity">
    <reaction evidence="10">
        <text>(6S)-5,6,7,8-tetrahydrofolyl-(gamma-L-Glu)(n) + L-glutamate + ATP = (6S)-5,6,7,8-tetrahydrofolyl-(gamma-L-Glu)(n+1) + ADP + phosphate + H(+)</text>
        <dbReference type="Rhea" id="RHEA:10580"/>
        <dbReference type="Rhea" id="RHEA-COMP:14738"/>
        <dbReference type="Rhea" id="RHEA-COMP:14740"/>
        <dbReference type="ChEBI" id="CHEBI:15378"/>
        <dbReference type="ChEBI" id="CHEBI:29985"/>
        <dbReference type="ChEBI" id="CHEBI:30616"/>
        <dbReference type="ChEBI" id="CHEBI:43474"/>
        <dbReference type="ChEBI" id="CHEBI:141005"/>
        <dbReference type="ChEBI" id="CHEBI:456216"/>
        <dbReference type="EC" id="6.3.2.17"/>
    </reaction>
</comment>
<dbReference type="eggNOG" id="COG0285">
    <property type="taxonomic scope" value="Bacteria"/>
</dbReference>
<reference evidence="14 15" key="1">
    <citation type="submission" date="2012-01" db="EMBL/GenBank/DDBJ databases">
        <title>The Genome Sequence of Scardovia inopinata F0304.</title>
        <authorList>
            <consortium name="The Broad Institute Genome Sequencing Platform"/>
            <person name="Earl A."/>
            <person name="Ward D."/>
            <person name="Feldgarden M."/>
            <person name="Gevers D."/>
            <person name="Izard J."/>
            <person name="Baranova O.V."/>
            <person name="Blanton J.M."/>
            <person name="Tanner A.C."/>
            <person name="Dewhirst F.E."/>
            <person name="Young S.K."/>
            <person name="Zeng Q."/>
            <person name="Gargeya S."/>
            <person name="Fitzgerald M."/>
            <person name="Haas B."/>
            <person name="Abouelleil A."/>
            <person name="Alvarado L."/>
            <person name="Arachchi H.M."/>
            <person name="Berlin A."/>
            <person name="Chapman S.B."/>
            <person name="Gearin G."/>
            <person name="Goldberg J."/>
            <person name="Griggs A."/>
            <person name="Gujja S."/>
            <person name="Hansen M."/>
            <person name="Heiman D."/>
            <person name="Howarth C."/>
            <person name="Larimer J."/>
            <person name="Lui A."/>
            <person name="MacDonald P.J."/>
            <person name="McCowen C."/>
            <person name="Montmayeur A."/>
            <person name="Murphy C."/>
            <person name="Neiman D."/>
            <person name="Pearson M."/>
            <person name="Priest M."/>
            <person name="Roberts A."/>
            <person name="Saif S."/>
            <person name="Shea T."/>
            <person name="Sisk P."/>
            <person name="Stolte C."/>
            <person name="Sykes S."/>
            <person name="Wortman J."/>
            <person name="Nusbaum C."/>
            <person name="Birren B."/>
        </authorList>
    </citation>
    <scope>NUCLEOTIDE SEQUENCE [LARGE SCALE GENOMIC DNA]</scope>
    <source>
        <strain evidence="14 15">F0304</strain>
    </source>
</reference>
<keyword evidence="15" id="KW-1185">Reference proteome</keyword>
<keyword evidence="8" id="KW-0460">Magnesium</keyword>
<evidence type="ECO:0000256" key="3">
    <source>
        <dbReference type="ARBA" id="ARBA00013025"/>
    </source>
</evidence>
<dbReference type="SUPFAM" id="SSF53623">
    <property type="entry name" value="MurD-like peptide ligases, catalytic domain"/>
    <property type="match status" value="1"/>
</dbReference>
<dbReference type="Proteomes" id="UP000005777">
    <property type="component" value="Unassembled WGS sequence"/>
</dbReference>
<dbReference type="InterPro" id="IPR013221">
    <property type="entry name" value="Mur_ligase_cen"/>
</dbReference>
<keyword evidence="7" id="KW-0067">ATP-binding</keyword>
<dbReference type="Pfam" id="PF08245">
    <property type="entry name" value="Mur_ligase_M"/>
    <property type="match status" value="1"/>
</dbReference>
<dbReference type="GO" id="GO:0004326">
    <property type="term" value="F:tetrahydrofolylpolyglutamate synthase activity"/>
    <property type="evidence" value="ECO:0007669"/>
    <property type="project" value="UniProtKB-EC"/>
</dbReference>
<proteinExistence type="inferred from homology"/>
<dbReference type="EC" id="6.3.2.17" evidence="3"/>
<dbReference type="AlphaFoldDB" id="W5IJY2"/>
<dbReference type="FunFam" id="3.40.1190.10:FF:000011">
    <property type="entry name" value="Folylpolyglutamate synthase/dihydrofolate synthase"/>
    <property type="match status" value="1"/>
</dbReference>